<comment type="similarity">
    <text evidence="15 20">Belongs to the glycosyltransferase 23 family.</text>
</comment>
<protein>
    <recommendedName>
        <fullName evidence="4 15">Alpha-(1,6)-fucosyltransferase</fullName>
        <ecNumber evidence="3 15">2.4.1.68</ecNumber>
    </recommendedName>
</protein>
<dbReference type="PROSITE" id="PS50002">
    <property type="entry name" value="SH3"/>
    <property type="match status" value="1"/>
</dbReference>
<evidence type="ECO:0000256" key="8">
    <source>
        <dbReference type="ARBA" id="ARBA00022692"/>
    </source>
</evidence>
<evidence type="ECO:0000256" key="21">
    <source>
        <dbReference type="SAM" id="MobiDB-lite"/>
    </source>
</evidence>
<evidence type="ECO:0000256" key="14">
    <source>
        <dbReference type="ARBA" id="ARBA00093238"/>
    </source>
</evidence>
<dbReference type="EC" id="2.4.1.68" evidence="3 15"/>
<feature type="short sequence motif" description="SH3-binding" evidence="17">
    <location>
        <begin position="317"/>
        <end position="323"/>
    </location>
</feature>
<dbReference type="PIRSF" id="PIRSF000472">
    <property type="entry name" value="Alpha1_6FUT_euk"/>
    <property type="match status" value="1"/>
</dbReference>
<evidence type="ECO:0000256" key="3">
    <source>
        <dbReference type="ARBA" id="ARBA00012660"/>
    </source>
</evidence>
<evidence type="ECO:0000256" key="10">
    <source>
        <dbReference type="ARBA" id="ARBA00022989"/>
    </source>
</evidence>
<dbReference type="InterPro" id="IPR001452">
    <property type="entry name" value="SH3_domain"/>
</dbReference>
<proteinExistence type="inferred from homology"/>
<comment type="pathway">
    <text evidence="2 15">Protein modification; protein glycosylation.</text>
</comment>
<dbReference type="FunFam" id="2.30.30.40:FF:000070">
    <property type="entry name" value="Alpha-(1,6)-fucosyltransferase"/>
    <property type="match status" value="1"/>
</dbReference>
<sequence length="595" mass="67904">MKTWKVIVALLALWLLIMIYMSNTVFQPSEGNEVLERELKRTLRELDKLKAQNEEFQKLAKDIRKLSQGTRLSPGGRGGESESEKVRDLQEKLDKMSEQLQNQERGGQGRESQGQARATGPGEPSKDHEVARRRVENTATEYWYYVRHQLLNLKNEASGNTQLVSHIDKMLGNCQGYQRTLNSDFLKLKSVDGMDEWRKKESQELTNLVQRRFHYLQNPKDCSKAKKIVCNLSKGCGYGCQLHHVVYCMMVSYANSRTLILESKGWRYAAAGWESVFQPISNTCTTKTGTSSVFWKDPKIIEDVQVIEMPIIDSLHPRPDYLPLSFPKDLSDRLLRLHGDPTVWWIGQFIKYLTRPQDHLKQELERAKQKLGFTGPIVGVHIRRTDKLAAEASFHSVAEYMTYVEDYFSALELRNPGVQRRVFLASDDPTALPEAKKNYPDYTFISDPSATLSAGLNRRYSDESLRGVILDIHFLSLCDHLVCTFSSQVCRVAYEIMQTMHGDASHNFKSLDDIYYFGGQNGHSVEAVEKHVKQNEKEIDLEPGDLVGIAGNHWDGYSKGMNHRTGKTGLFPSYKTREKYTIVDLPTYPEVSEGG</sequence>
<dbReference type="InterPro" id="IPR045573">
    <property type="entry name" value="Fut8_N_cat"/>
</dbReference>
<evidence type="ECO:0000256" key="13">
    <source>
        <dbReference type="ARBA" id="ARBA00023157"/>
    </source>
</evidence>
<feature type="compositionally biased region" description="Basic and acidic residues" evidence="21">
    <location>
        <begin position="79"/>
        <end position="97"/>
    </location>
</feature>
<evidence type="ECO:0000259" key="23">
    <source>
        <dbReference type="PROSITE" id="PS50002"/>
    </source>
</evidence>
<feature type="region of interest" description="Disordered" evidence="21">
    <location>
        <begin position="67"/>
        <end position="132"/>
    </location>
</feature>
<feature type="signal peptide" evidence="22">
    <location>
        <begin position="1"/>
        <end position="24"/>
    </location>
</feature>
<evidence type="ECO:0000256" key="20">
    <source>
        <dbReference type="PROSITE-ProRule" id="PRU00992"/>
    </source>
</evidence>
<keyword evidence="10" id="KW-1133">Transmembrane helix</keyword>
<dbReference type="Gene3D" id="2.30.30.40">
    <property type="entry name" value="SH3 Domains"/>
    <property type="match status" value="1"/>
</dbReference>
<dbReference type="PROSITE" id="PS51659">
    <property type="entry name" value="GT23"/>
    <property type="match status" value="1"/>
</dbReference>
<keyword evidence="7 15" id="KW-0808">Transferase</keyword>
<keyword evidence="6 15" id="KW-0328">Glycosyltransferase</keyword>
<dbReference type="InterPro" id="IPR027350">
    <property type="entry name" value="GT23_dom"/>
</dbReference>
<feature type="disulfide bond" evidence="18">
    <location>
        <begin position="483"/>
        <end position="490"/>
    </location>
</feature>
<evidence type="ECO:0000256" key="1">
    <source>
        <dbReference type="ARBA" id="ARBA00004447"/>
    </source>
</evidence>
<evidence type="ECO:0000256" key="7">
    <source>
        <dbReference type="ARBA" id="ARBA00022679"/>
    </source>
</evidence>
<evidence type="ECO:0000256" key="6">
    <source>
        <dbReference type="ARBA" id="ARBA00022676"/>
    </source>
</evidence>
<evidence type="ECO:0000256" key="12">
    <source>
        <dbReference type="ARBA" id="ARBA00023136"/>
    </source>
</evidence>
<keyword evidence="22" id="KW-0732">Signal</keyword>
<evidence type="ECO:0000256" key="17">
    <source>
        <dbReference type="PIRSR" id="PIRSR000472-51"/>
    </source>
</evidence>
<dbReference type="SUPFAM" id="SSF50044">
    <property type="entry name" value="SH3-domain"/>
    <property type="match status" value="1"/>
</dbReference>
<dbReference type="Pfam" id="PF19745">
    <property type="entry name" value="FUT8_N_cat"/>
    <property type="match status" value="1"/>
</dbReference>
<dbReference type="InterPro" id="IPR015827">
    <property type="entry name" value="Fut8"/>
</dbReference>
<dbReference type="OMA" id="SDGYEAW"/>
<keyword evidence="12 15" id="KW-0472">Membrane</keyword>
<evidence type="ECO:0000256" key="11">
    <source>
        <dbReference type="ARBA" id="ARBA00023034"/>
    </source>
</evidence>
<dbReference type="CDD" id="cd11300">
    <property type="entry name" value="Fut8_like"/>
    <property type="match status" value="1"/>
</dbReference>
<dbReference type="AlphaFoldDB" id="A0A8W8I110"/>
<organism evidence="25 26">
    <name type="scientific">Magallana gigas</name>
    <name type="common">Pacific oyster</name>
    <name type="synonym">Crassostrea gigas</name>
    <dbReference type="NCBI Taxonomy" id="29159"/>
    <lineage>
        <taxon>Eukaryota</taxon>
        <taxon>Metazoa</taxon>
        <taxon>Spiralia</taxon>
        <taxon>Lophotrochozoa</taxon>
        <taxon>Mollusca</taxon>
        <taxon>Bivalvia</taxon>
        <taxon>Autobranchia</taxon>
        <taxon>Pteriomorphia</taxon>
        <taxon>Ostreida</taxon>
        <taxon>Ostreoidea</taxon>
        <taxon>Ostreidae</taxon>
        <taxon>Magallana</taxon>
    </lineage>
</organism>
<dbReference type="OrthoDB" id="6435034at2759"/>
<reference evidence="25" key="1">
    <citation type="submission" date="2022-08" db="UniProtKB">
        <authorList>
            <consortium name="EnsemblMetazoa"/>
        </authorList>
    </citation>
    <scope>IDENTIFICATION</scope>
    <source>
        <strain evidence="25">05x7-T-G4-1.051#20</strain>
    </source>
</reference>
<feature type="domain" description="SH3" evidence="23">
    <location>
        <begin position="520"/>
        <end position="581"/>
    </location>
</feature>
<dbReference type="InterPro" id="IPR035653">
    <property type="entry name" value="Fut8_SH3"/>
</dbReference>
<dbReference type="PANTHER" id="PTHR13132:SF29">
    <property type="entry name" value="ALPHA-(1,6)-FUCOSYLTRANSFERASE"/>
    <property type="match status" value="1"/>
</dbReference>
<comment type="function">
    <text evidence="15">Catalyzes the addition of fucose in alpha 1-6 linkage to the first GlcNAc residue, next to the peptide chains in N-glycans.</text>
</comment>
<dbReference type="Proteomes" id="UP000005408">
    <property type="component" value="Unassembled WGS sequence"/>
</dbReference>
<dbReference type="GO" id="GO:0032580">
    <property type="term" value="C:Golgi cisterna membrane"/>
    <property type="evidence" value="ECO:0007669"/>
    <property type="project" value="UniProtKB-SubCell"/>
</dbReference>
<dbReference type="InterPro" id="IPR036028">
    <property type="entry name" value="SH3-like_dom_sf"/>
</dbReference>
<keyword evidence="26" id="KW-1185">Reference proteome</keyword>
<evidence type="ECO:0000256" key="18">
    <source>
        <dbReference type="PIRSR" id="PIRSR000472-52"/>
    </source>
</evidence>
<feature type="chain" id="PRO_5036460922" description="Alpha-(1,6)-fucosyltransferase" evidence="22">
    <location>
        <begin position="25"/>
        <end position="595"/>
    </location>
</feature>
<evidence type="ECO:0000256" key="9">
    <source>
        <dbReference type="ARBA" id="ARBA00022968"/>
    </source>
</evidence>
<keyword evidence="13 18" id="KW-1015">Disulfide bond</keyword>
<dbReference type="Pfam" id="PF14604">
    <property type="entry name" value="SH3_9"/>
    <property type="match status" value="1"/>
</dbReference>
<evidence type="ECO:0000256" key="15">
    <source>
        <dbReference type="PIRNR" id="PIRNR000472"/>
    </source>
</evidence>
<dbReference type="Gene3D" id="3.40.50.11350">
    <property type="match status" value="1"/>
</dbReference>
<evidence type="ECO:0000313" key="25">
    <source>
        <dbReference type="EnsemblMetazoa" id="G11969.1:cds"/>
    </source>
</evidence>
<dbReference type="EnsemblMetazoa" id="G11969.1">
    <property type="protein sequence ID" value="G11969.1:cds"/>
    <property type="gene ID" value="G11969"/>
</dbReference>
<dbReference type="GO" id="GO:0008424">
    <property type="term" value="F:glycoprotein 6-alpha-L-fucosyltransferase activity"/>
    <property type="evidence" value="ECO:0007669"/>
    <property type="project" value="UniProtKB-EC"/>
</dbReference>
<accession>A0A8W8I110</accession>
<evidence type="ECO:0000256" key="5">
    <source>
        <dbReference type="ARBA" id="ARBA00022443"/>
    </source>
</evidence>
<feature type="compositionally biased region" description="Low complexity" evidence="21">
    <location>
        <begin position="98"/>
        <end position="117"/>
    </location>
</feature>
<keyword evidence="11 15" id="KW-0333">Golgi apparatus</keyword>
<dbReference type="SMART" id="SM00326">
    <property type="entry name" value="SH3"/>
    <property type="match status" value="1"/>
</dbReference>
<evidence type="ECO:0000256" key="19">
    <source>
        <dbReference type="PROSITE-ProRule" id="PRU00192"/>
    </source>
</evidence>
<keyword evidence="8" id="KW-0812">Transmembrane</keyword>
<dbReference type="GO" id="GO:0006487">
    <property type="term" value="P:protein N-linked glycosylation"/>
    <property type="evidence" value="ECO:0007669"/>
    <property type="project" value="TreeGrafter"/>
</dbReference>
<dbReference type="PANTHER" id="PTHR13132">
    <property type="entry name" value="ALPHA- 1,6 -FUCOSYLTRANSFERASE"/>
    <property type="match status" value="1"/>
</dbReference>
<feature type="domain" description="GT23" evidence="24">
    <location>
        <begin position="224"/>
        <end position="511"/>
    </location>
</feature>
<feature type="region of interest" description="Important for donor substrate binding" evidence="16 20">
    <location>
        <begin position="383"/>
        <end position="384"/>
    </location>
</feature>
<evidence type="ECO:0000256" key="16">
    <source>
        <dbReference type="PIRSR" id="PIRSR000472-50"/>
    </source>
</evidence>
<dbReference type="FunFam" id="3.40.50.11350:FF:000001">
    <property type="entry name" value="Alpha-(1,6)-fucosyltransferase"/>
    <property type="match status" value="1"/>
</dbReference>
<comment type="subcellular location">
    <subcellularLocation>
        <location evidence="1">Golgi apparatus</location>
        <location evidence="1">Golgi stack membrane</location>
        <topology evidence="1">Single-pass type II membrane protein</topology>
    </subcellularLocation>
</comment>
<feature type="disulfide bond" evidence="18">
    <location>
        <begin position="230"/>
        <end position="248"/>
    </location>
</feature>
<evidence type="ECO:0000313" key="26">
    <source>
        <dbReference type="Proteomes" id="UP000005408"/>
    </source>
</evidence>
<evidence type="ECO:0000256" key="4">
    <source>
        <dbReference type="ARBA" id="ARBA00018201"/>
    </source>
</evidence>
<evidence type="ECO:0000259" key="24">
    <source>
        <dbReference type="PROSITE" id="PS51659"/>
    </source>
</evidence>
<name>A0A8W8I110_MAGGI</name>
<feature type="disulfide bond" evidence="18">
    <location>
        <begin position="236"/>
        <end position="240"/>
    </location>
</feature>
<dbReference type="Gene3D" id="1.10.287.1060">
    <property type="entry name" value="ESAT-6-like"/>
    <property type="match status" value="1"/>
</dbReference>
<keyword evidence="5 19" id="KW-0728">SH3 domain</keyword>
<evidence type="ECO:0000256" key="2">
    <source>
        <dbReference type="ARBA" id="ARBA00004922"/>
    </source>
</evidence>
<dbReference type="CDD" id="cd11792">
    <property type="entry name" value="SH3_Fut8"/>
    <property type="match status" value="1"/>
</dbReference>
<comment type="catalytic activity">
    <reaction evidence="14 15">
        <text>N(4)-{beta-D-GlcNAc-(1-&gt;2)-alpha-D-Man-(1-&gt;3)-[beta-D-GlcNAc-(1-&gt;2)-alpha-D-Man-(1-&gt;6)]-beta-D-Man-(1-&gt;4)-beta-D-GlcNAc-(1-&gt;4)-beta-D-GlcNAc}-L-asparaginyl-[protein] + GDP-beta-L-fucose = an N(4)-{beta-D-GlcNAc-(1-&gt;2)-alpha-D-Man-(1-&gt;3)-[beta-D-GlcNAc-(1-&gt;2)-alpha-D-Man-(1-&gt;6)]-beta-D-Man-(1-&gt;4)-beta-D-GlcNAc-(1-&gt;4)-[alpha-L-Fuc-(1-&gt;6)]-beta-D-GlcNAc}-L-asparaginyl-[protein] + GDP + H(+)</text>
        <dbReference type="Rhea" id="RHEA:12985"/>
        <dbReference type="Rhea" id="RHEA-COMP:13526"/>
        <dbReference type="Rhea" id="RHEA-COMP:13532"/>
        <dbReference type="ChEBI" id="CHEBI:15378"/>
        <dbReference type="ChEBI" id="CHEBI:57273"/>
        <dbReference type="ChEBI" id="CHEBI:58189"/>
        <dbReference type="ChEBI" id="CHEBI:60651"/>
        <dbReference type="ChEBI" id="CHEBI:137207"/>
        <dbReference type="EC" id="2.4.1.68"/>
    </reaction>
</comment>
<evidence type="ECO:0000256" key="22">
    <source>
        <dbReference type="SAM" id="SignalP"/>
    </source>
</evidence>
<keyword evidence="9" id="KW-0735">Signal-anchor</keyword>
<feature type="disulfide bond" evidence="18">
    <location>
        <begin position="222"/>
        <end position="284"/>
    </location>
</feature>